<dbReference type="OrthoDB" id="9771846at2"/>
<organism evidence="4 5">
    <name type="scientific">Deinococcus indicus</name>
    <dbReference type="NCBI Taxonomy" id="223556"/>
    <lineage>
        <taxon>Bacteria</taxon>
        <taxon>Thermotogati</taxon>
        <taxon>Deinococcota</taxon>
        <taxon>Deinococci</taxon>
        <taxon>Deinococcales</taxon>
        <taxon>Deinococcaceae</taxon>
        <taxon>Deinococcus</taxon>
    </lineage>
</organism>
<proteinExistence type="inferred from homology"/>
<dbReference type="GO" id="GO:0016757">
    <property type="term" value="F:glycosyltransferase activity"/>
    <property type="evidence" value="ECO:0007669"/>
    <property type="project" value="UniProtKB-KW"/>
</dbReference>
<comment type="similarity">
    <text evidence="1">Belongs to the glycosyltransferase 2 family.</text>
</comment>
<keyword evidence="5" id="KW-1185">Reference proteome</keyword>
<evidence type="ECO:0000313" key="5">
    <source>
        <dbReference type="Proteomes" id="UP000197208"/>
    </source>
</evidence>
<dbReference type="PANTHER" id="PTHR43179:SF12">
    <property type="entry name" value="GALACTOFURANOSYLTRANSFERASE GLFT2"/>
    <property type="match status" value="1"/>
</dbReference>
<gene>
    <name evidence="4" type="ORF">CBQ26_14905</name>
</gene>
<comment type="caution">
    <text evidence="4">The sequence shown here is derived from an EMBL/GenBank/DDBJ whole genome shotgun (WGS) entry which is preliminary data.</text>
</comment>
<dbReference type="Pfam" id="PF13641">
    <property type="entry name" value="Glyco_tranf_2_3"/>
    <property type="match status" value="1"/>
</dbReference>
<keyword evidence="2" id="KW-0328">Glycosyltransferase</keyword>
<protein>
    <recommendedName>
        <fullName evidence="6">Glycosyltransferase 2-like domain-containing protein</fullName>
    </recommendedName>
</protein>
<sequence>MTERMSAVTVIVINYNQTDLTVACLQSLRHLTRPGRVVVVDNGSRPEQLERLRAHLPAQDLLVLPVNVGFTAANNAGSAFALRTGEPEFLWFLNNDTLVDPGALDALVRRAQERPDIGAVASVLYDMGTETVQAYGGGRVSLWKGESRLLRRTVPDEQLDFLAGTSLLVRVLAIRQIGLLDEQFFMYWEDTDYSFRLRAAGWALTVAADSRVWHLGAVSTGANTATRKSETFERVFSQSTVRFYRRHAPLPIVPLTCGLGWYFVKRLLKREWPQARAIVQGTLAAFRPPPARGLPSSGRP</sequence>
<evidence type="ECO:0000256" key="1">
    <source>
        <dbReference type="ARBA" id="ARBA00006739"/>
    </source>
</evidence>
<reference evidence="4 5" key="1">
    <citation type="submission" date="2017-05" db="EMBL/GenBank/DDBJ databases">
        <title>De novo genome assembly of Deniococcus indicus strain DR1.</title>
        <authorList>
            <person name="Chauhan D."/>
            <person name="Yennamalli R.M."/>
            <person name="Priyadarshini R."/>
        </authorList>
    </citation>
    <scope>NUCLEOTIDE SEQUENCE [LARGE SCALE GENOMIC DNA]</scope>
    <source>
        <strain evidence="4 5">DR1</strain>
    </source>
</reference>
<name>A0A246BHR6_9DEIO</name>
<evidence type="ECO:0000256" key="2">
    <source>
        <dbReference type="ARBA" id="ARBA00022676"/>
    </source>
</evidence>
<accession>A0A246BHR6</accession>
<evidence type="ECO:0008006" key="6">
    <source>
        <dbReference type="Google" id="ProtNLM"/>
    </source>
</evidence>
<dbReference type="EMBL" id="NHMK01000022">
    <property type="protein sequence ID" value="OWL94802.1"/>
    <property type="molecule type" value="Genomic_DNA"/>
</dbReference>
<dbReference type="SUPFAM" id="SSF53448">
    <property type="entry name" value="Nucleotide-diphospho-sugar transferases"/>
    <property type="match status" value="1"/>
</dbReference>
<evidence type="ECO:0000313" key="4">
    <source>
        <dbReference type="EMBL" id="OWL94802.1"/>
    </source>
</evidence>
<dbReference type="PANTHER" id="PTHR43179">
    <property type="entry name" value="RHAMNOSYLTRANSFERASE WBBL"/>
    <property type="match status" value="1"/>
</dbReference>
<dbReference type="Gene3D" id="3.90.550.10">
    <property type="entry name" value="Spore Coat Polysaccharide Biosynthesis Protein SpsA, Chain A"/>
    <property type="match status" value="1"/>
</dbReference>
<dbReference type="CDD" id="cd04186">
    <property type="entry name" value="GT_2_like_c"/>
    <property type="match status" value="1"/>
</dbReference>
<dbReference type="RefSeq" id="WP_088249433.1">
    <property type="nucleotide sequence ID" value="NZ_NHMK01000022.1"/>
</dbReference>
<evidence type="ECO:0000256" key="3">
    <source>
        <dbReference type="ARBA" id="ARBA00022679"/>
    </source>
</evidence>
<dbReference type="InterPro" id="IPR029044">
    <property type="entry name" value="Nucleotide-diphossugar_trans"/>
</dbReference>
<dbReference type="Proteomes" id="UP000197208">
    <property type="component" value="Unassembled WGS sequence"/>
</dbReference>
<keyword evidence="3" id="KW-0808">Transferase</keyword>
<dbReference type="AlphaFoldDB" id="A0A246BHR6"/>